<evidence type="ECO:0000313" key="2">
    <source>
        <dbReference type="Proteomes" id="UP001626550"/>
    </source>
</evidence>
<dbReference type="AlphaFoldDB" id="A0ABD2PL14"/>
<dbReference type="EMBL" id="JBJKFK010005744">
    <property type="protein sequence ID" value="KAL3308160.1"/>
    <property type="molecule type" value="Genomic_DNA"/>
</dbReference>
<keyword evidence="2" id="KW-1185">Reference proteome</keyword>
<gene>
    <name evidence="1" type="ORF">Ciccas_013314</name>
</gene>
<reference evidence="1 2" key="1">
    <citation type="submission" date="2024-11" db="EMBL/GenBank/DDBJ databases">
        <title>Adaptive evolution of stress response genes in parasites aligns with host niche diversity.</title>
        <authorList>
            <person name="Hahn C."/>
            <person name="Resl P."/>
        </authorList>
    </citation>
    <scope>NUCLEOTIDE SEQUENCE [LARGE SCALE GENOMIC DNA]</scope>
    <source>
        <strain evidence="1">EGGRZ-B1_66</strain>
        <tissue evidence="1">Body</tissue>
    </source>
</reference>
<accession>A0ABD2PL14</accession>
<evidence type="ECO:0000313" key="1">
    <source>
        <dbReference type="EMBL" id="KAL3308160.1"/>
    </source>
</evidence>
<comment type="caution">
    <text evidence="1">The sequence shown here is derived from an EMBL/GenBank/DDBJ whole genome shotgun (WGS) entry which is preliminary data.</text>
</comment>
<organism evidence="1 2">
    <name type="scientific">Cichlidogyrus casuarinus</name>
    <dbReference type="NCBI Taxonomy" id="1844966"/>
    <lineage>
        <taxon>Eukaryota</taxon>
        <taxon>Metazoa</taxon>
        <taxon>Spiralia</taxon>
        <taxon>Lophotrochozoa</taxon>
        <taxon>Platyhelminthes</taxon>
        <taxon>Monogenea</taxon>
        <taxon>Monopisthocotylea</taxon>
        <taxon>Dactylogyridea</taxon>
        <taxon>Ancyrocephalidae</taxon>
        <taxon>Cichlidogyrus</taxon>
    </lineage>
</organism>
<proteinExistence type="predicted"/>
<name>A0ABD2PL14_9PLAT</name>
<protein>
    <submittedName>
        <fullName evidence="1">Uncharacterized protein</fullName>
    </submittedName>
</protein>
<dbReference type="Proteomes" id="UP001626550">
    <property type="component" value="Unassembled WGS sequence"/>
</dbReference>
<sequence>MLGRASLPAKEALERLLEASEEEISQEESMRALCSFVSNQRVAYFDKWRQLLTFYRKLIDMNEFSKDRITLEYDTFSELKSQQDAGDAILQSFISLTFLCNLFRKENPYPRYPQFFKLLLRDQPTTEDLRKWTDEMIKDEKTPVVSQLFLIQPDKIKLLVEEVLKPSNKDALSGLSNARYAYEHALPSPKTEVFKDLLLWLAIVFLHPKTGSQQRLVELSYTVEQLKKTKCNDTKEAA</sequence>